<gene>
    <name evidence="1" type="ORF">BKE38_15965</name>
</gene>
<protein>
    <recommendedName>
        <fullName evidence="3">Flagellar biosynthesis regulator FlhF</fullName>
    </recommendedName>
</protein>
<dbReference type="InterPro" id="IPR010845">
    <property type="entry name" value="FlaF"/>
</dbReference>
<evidence type="ECO:0008006" key="3">
    <source>
        <dbReference type="Google" id="ProtNLM"/>
    </source>
</evidence>
<evidence type="ECO:0000313" key="2">
    <source>
        <dbReference type="Proteomes" id="UP000188879"/>
    </source>
</evidence>
<proteinExistence type="predicted"/>
<evidence type="ECO:0000313" key="1">
    <source>
        <dbReference type="EMBL" id="ONG51589.1"/>
    </source>
</evidence>
<keyword evidence="2" id="KW-1185">Reference proteome</keyword>
<comment type="caution">
    <text evidence="1">The sequence shown here is derived from an EMBL/GenBank/DDBJ whole genome shotgun (WGS) entry which is preliminary data.</text>
</comment>
<reference evidence="1 2" key="1">
    <citation type="submission" date="2016-10" db="EMBL/GenBank/DDBJ databases">
        <title>Draft Genome sequence of Roseomonas sp. strain M3.</title>
        <authorList>
            <person name="Subhash Y."/>
            <person name="Lee S."/>
        </authorList>
    </citation>
    <scope>NUCLEOTIDE SEQUENCE [LARGE SCALE GENOMIC DNA]</scope>
    <source>
        <strain evidence="1 2">M3</strain>
    </source>
</reference>
<name>A0A1V2H0P3_9PROT</name>
<dbReference type="GO" id="GO:0044781">
    <property type="term" value="P:bacterial-type flagellum organization"/>
    <property type="evidence" value="ECO:0007669"/>
    <property type="project" value="InterPro"/>
</dbReference>
<sequence>MQHGRAGEAAAFQKAVGALVAAQEDKALRAGALTLNRRLWQAVMVAIADPDSSLPVALRQGLATLGVAVLREQDRHSPDLSFLIAIDRQIMAGLTAWH</sequence>
<dbReference type="EMBL" id="MLCO01000160">
    <property type="protein sequence ID" value="ONG51589.1"/>
    <property type="molecule type" value="Genomic_DNA"/>
</dbReference>
<organism evidence="1 2">
    <name type="scientific">Teichococcus deserti</name>
    <dbReference type="NCBI Taxonomy" id="1817963"/>
    <lineage>
        <taxon>Bacteria</taxon>
        <taxon>Pseudomonadati</taxon>
        <taxon>Pseudomonadota</taxon>
        <taxon>Alphaproteobacteria</taxon>
        <taxon>Acetobacterales</taxon>
        <taxon>Roseomonadaceae</taxon>
        <taxon>Roseomonas</taxon>
    </lineage>
</organism>
<dbReference type="AlphaFoldDB" id="A0A1V2H0P3"/>
<accession>A0A1V2H0P3</accession>
<dbReference type="Pfam" id="PF07309">
    <property type="entry name" value="FlaF"/>
    <property type="match status" value="1"/>
</dbReference>
<dbReference type="Proteomes" id="UP000188879">
    <property type="component" value="Unassembled WGS sequence"/>
</dbReference>